<dbReference type="AlphaFoldDB" id="A0A139WGH7"/>
<dbReference type="EMBL" id="KQ971345">
    <property type="protein sequence ID" value="KYB27006.1"/>
    <property type="molecule type" value="Genomic_DNA"/>
</dbReference>
<sequence>MRHKGRWSELLRYIHLWDKWLRLRPKGDQIHVT</sequence>
<dbReference type="InParanoid" id="A0A139WGH7"/>
<reference evidence="1 2" key="1">
    <citation type="journal article" date="2008" name="Nature">
        <title>The genome of the model beetle and pest Tribolium castaneum.</title>
        <authorList>
            <consortium name="Tribolium Genome Sequencing Consortium"/>
            <person name="Richards S."/>
            <person name="Gibbs R.A."/>
            <person name="Weinstock G.M."/>
            <person name="Brown S.J."/>
            <person name="Denell R."/>
            <person name="Beeman R.W."/>
            <person name="Gibbs R."/>
            <person name="Beeman R.W."/>
            <person name="Brown S.J."/>
            <person name="Bucher G."/>
            <person name="Friedrich M."/>
            <person name="Grimmelikhuijzen C.J."/>
            <person name="Klingler M."/>
            <person name="Lorenzen M."/>
            <person name="Richards S."/>
            <person name="Roth S."/>
            <person name="Schroder R."/>
            <person name="Tautz D."/>
            <person name="Zdobnov E.M."/>
            <person name="Muzny D."/>
            <person name="Gibbs R.A."/>
            <person name="Weinstock G.M."/>
            <person name="Attaway T."/>
            <person name="Bell S."/>
            <person name="Buhay C.J."/>
            <person name="Chandrabose M.N."/>
            <person name="Chavez D."/>
            <person name="Clerk-Blankenburg K.P."/>
            <person name="Cree A."/>
            <person name="Dao M."/>
            <person name="Davis C."/>
            <person name="Chacko J."/>
            <person name="Dinh H."/>
            <person name="Dugan-Rocha S."/>
            <person name="Fowler G."/>
            <person name="Garner T.T."/>
            <person name="Garnes J."/>
            <person name="Gnirke A."/>
            <person name="Hawes A."/>
            <person name="Hernandez J."/>
            <person name="Hines S."/>
            <person name="Holder M."/>
            <person name="Hume J."/>
            <person name="Jhangiani S.N."/>
            <person name="Joshi V."/>
            <person name="Khan Z.M."/>
            <person name="Jackson L."/>
            <person name="Kovar C."/>
            <person name="Kowis A."/>
            <person name="Lee S."/>
            <person name="Lewis L.R."/>
            <person name="Margolis J."/>
            <person name="Morgan M."/>
            <person name="Nazareth L.V."/>
            <person name="Nguyen N."/>
            <person name="Okwuonu G."/>
            <person name="Parker D."/>
            <person name="Richards S."/>
            <person name="Ruiz S.J."/>
            <person name="Santibanez J."/>
            <person name="Savard J."/>
            <person name="Scherer S.E."/>
            <person name="Schneider B."/>
            <person name="Sodergren E."/>
            <person name="Tautz D."/>
            <person name="Vattahil S."/>
            <person name="Villasana D."/>
            <person name="White C.S."/>
            <person name="Wright R."/>
            <person name="Park Y."/>
            <person name="Beeman R.W."/>
            <person name="Lord J."/>
            <person name="Oppert B."/>
            <person name="Lorenzen M."/>
            <person name="Brown S."/>
            <person name="Wang L."/>
            <person name="Savard J."/>
            <person name="Tautz D."/>
            <person name="Richards S."/>
            <person name="Weinstock G."/>
            <person name="Gibbs R.A."/>
            <person name="Liu Y."/>
            <person name="Worley K."/>
            <person name="Weinstock G."/>
            <person name="Elsik C.G."/>
            <person name="Reese J.T."/>
            <person name="Elhaik E."/>
            <person name="Landan G."/>
            <person name="Graur D."/>
            <person name="Arensburger P."/>
            <person name="Atkinson P."/>
            <person name="Beeman R.W."/>
            <person name="Beidler J."/>
            <person name="Brown S.J."/>
            <person name="Demuth J.P."/>
            <person name="Drury D.W."/>
            <person name="Du Y.Z."/>
            <person name="Fujiwara H."/>
            <person name="Lorenzen M."/>
            <person name="Maselli V."/>
            <person name="Osanai M."/>
            <person name="Park Y."/>
            <person name="Robertson H.M."/>
            <person name="Tu Z."/>
            <person name="Wang J.J."/>
            <person name="Wang S."/>
            <person name="Richards S."/>
            <person name="Song H."/>
            <person name="Zhang L."/>
            <person name="Sodergren E."/>
            <person name="Werner D."/>
            <person name="Stanke M."/>
            <person name="Morgenstern B."/>
            <person name="Solovyev V."/>
            <person name="Kosarev P."/>
            <person name="Brown G."/>
            <person name="Chen H.C."/>
            <person name="Ermolaeva O."/>
            <person name="Hlavina W."/>
            <person name="Kapustin Y."/>
            <person name="Kiryutin B."/>
            <person name="Kitts P."/>
            <person name="Maglott D."/>
            <person name="Pruitt K."/>
            <person name="Sapojnikov V."/>
            <person name="Souvorov A."/>
            <person name="Mackey A.J."/>
            <person name="Waterhouse R.M."/>
            <person name="Wyder S."/>
            <person name="Zdobnov E.M."/>
            <person name="Zdobnov E.M."/>
            <person name="Wyder S."/>
            <person name="Kriventseva E.V."/>
            <person name="Kadowaki T."/>
            <person name="Bork P."/>
            <person name="Aranda M."/>
            <person name="Bao R."/>
            <person name="Beermann A."/>
            <person name="Berns N."/>
            <person name="Bolognesi R."/>
            <person name="Bonneton F."/>
            <person name="Bopp D."/>
            <person name="Brown S.J."/>
            <person name="Bucher G."/>
            <person name="Butts T."/>
            <person name="Chaumot A."/>
            <person name="Denell R.E."/>
            <person name="Ferrier D.E."/>
            <person name="Friedrich M."/>
            <person name="Gordon C.M."/>
            <person name="Jindra M."/>
            <person name="Klingler M."/>
            <person name="Lan Q."/>
            <person name="Lattorff H.M."/>
            <person name="Laudet V."/>
            <person name="von Levetsow C."/>
            <person name="Liu Z."/>
            <person name="Lutz R."/>
            <person name="Lynch J.A."/>
            <person name="da Fonseca R.N."/>
            <person name="Posnien N."/>
            <person name="Reuter R."/>
            <person name="Roth S."/>
            <person name="Savard J."/>
            <person name="Schinko J.B."/>
            <person name="Schmitt C."/>
            <person name="Schoppmeier M."/>
            <person name="Schroder R."/>
            <person name="Shippy T.D."/>
            <person name="Simonnet F."/>
            <person name="Marques-Souza H."/>
            <person name="Tautz D."/>
            <person name="Tomoyasu Y."/>
            <person name="Trauner J."/>
            <person name="Van der Zee M."/>
            <person name="Vervoort M."/>
            <person name="Wittkopp N."/>
            <person name="Wimmer E.A."/>
            <person name="Yang X."/>
            <person name="Jones A.K."/>
            <person name="Sattelle D.B."/>
            <person name="Ebert P.R."/>
            <person name="Nelson D."/>
            <person name="Scott J.G."/>
            <person name="Beeman R.W."/>
            <person name="Muthukrishnan S."/>
            <person name="Kramer K.J."/>
            <person name="Arakane Y."/>
            <person name="Beeman R.W."/>
            <person name="Zhu Q."/>
            <person name="Hogenkamp D."/>
            <person name="Dixit R."/>
            <person name="Oppert B."/>
            <person name="Jiang H."/>
            <person name="Zou Z."/>
            <person name="Marshall J."/>
            <person name="Elpidina E."/>
            <person name="Vinokurov K."/>
            <person name="Oppert C."/>
            <person name="Zou Z."/>
            <person name="Evans J."/>
            <person name="Lu Z."/>
            <person name="Zhao P."/>
            <person name="Sumathipala N."/>
            <person name="Altincicek B."/>
            <person name="Vilcinskas A."/>
            <person name="Williams M."/>
            <person name="Hultmark D."/>
            <person name="Hetru C."/>
            <person name="Jiang H."/>
            <person name="Grimmelikhuijzen C.J."/>
            <person name="Hauser F."/>
            <person name="Cazzamali G."/>
            <person name="Williamson M."/>
            <person name="Park Y."/>
            <person name="Li B."/>
            <person name="Tanaka Y."/>
            <person name="Predel R."/>
            <person name="Neupert S."/>
            <person name="Schachtner J."/>
            <person name="Verleyen P."/>
            <person name="Raible F."/>
            <person name="Bork P."/>
            <person name="Friedrich M."/>
            <person name="Walden K.K."/>
            <person name="Robertson H.M."/>
            <person name="Angeli S."/>
            <person name="Foret S."/>
            <person name="Bucher G."/>
            <person name="Schuetz S."/>
            <person name="Maleszka R."/>
            <person name="Wimmer E.A."/>
            <person name="Beeman R.W."/>
            <person name="Lorenzen M."/>
            <person name="Tomoyasu Y."/>
            <person name="Miller S.C."/>
            <person name="Grossmann D."/>
            <person name="Bucher G."/>
        </authorList>
    </citation>
    <scope>NUCLEOTIDE SEQUENCE [LARGE SCALE GENOMIC DNA]</scope>
    <source>
        <strain evidence="1 2">Georgia GA2</strain>
    </source>
</reference>
<reference evidence="1 2" key="2">
    <citation type="journal article" date="2010" name="Nucleic Acids Res.">
        <title>BeetleBase in 2010: revisions to provide comprehensive genomic information for Tribolium castaneum.</title>
        <authorList>
            <person name="Kim H.S."/>
            <person name="Murphy T."/>
            <person name="Xia J."/>
            <person name="Caragea D."/>
            <person name="Park Y."/>
            <person name="Beeman R.W."/>
            <person name="Lorenzen M.D."/>
            <person name="Butcher S."/>
            <person name="Manak J.R."/>
            <person name="Brown S.J."/>
        </authorList>
    </citation>
    <scope>GENOME REANNOTATION</scope>
    <source>
        <strain evidence="1 2">Georgia GA2</strain>
    </source>
</reference>
<name>A0A139WGH7_TRICA</name>
<evidence type="ECO:0000313" key="2">
    <source>
        <dbReference type="Proteomes" id="UP000007266"/>
    </source>
</evidence>
<proteinExistence type="predicted"/>
<protein>
    <submittedName>
        <fullName evidence="1">Uncharacterized protein</fullName>
    </submittedName>
</protein>
<organism evidence="1 2">
    <name type="scientific">Tribolium castaneum</name>
    <name type="common">Red flour beetle</name>
    <dbReference type="NCBI Taxonomy" id="7070"/>
    <lineage>
        <taxon>Eukaryota</taxon>
        <taxon>Metazoa</taxon>
        <taxon>Ecdysozoa</taxon>
        <taxon>Arthropoda</taxon>
        <taxon>Hexapoda</taxon>
        <taxon>Insecta</taxon>
        <taxon>Pterygota</taxon>
        <taxon>Neoptera</taxon>
        <taxon>Endopterygota</taxon>
        <taxon>Coleoptera</taxon>
        <taxon>Polyphaga</taxon>
        <taxon>Cucujiformia</taxon>
        <taxon>Tenebrionidae</taxon>
        <taxon>Tenebrionidae incertae sedis</taxon>
        <taxon>Tribolium</taxon>
    </lineage>
</organism>
<accession>A0A139WGH7</accession>
<dbReference type="Proteomes" id="UP000007266">
    <property type="component" value="Linkage group 6"/>
</dbReference>
<gene>
    <name evidence="1" type="primary">AUGUSTUS-3.0.2_34511</name>
    <name evidence="1" type="ORF">TcasGA2_TC034511</name>
</gene>
<evidence type="ECO:0000313" key="1">
    <source>
        <dbReference type="EMBL" id="KYB27006.1"/>
    </source>
</evidence>
<keyword evidence="2" id="KW-1185">Reference proteome</keyword>